<name>A0A840CX70_9BACT</name>
<comment type="catalytic activity">
    <reaction evidence="1 9">
        <text>2 D-sedoheptulose 7-phosphate = D-glycero-alpha-D-manno-heptose 7-phosphate + D-glycero-beta-D-manno-heptose 7-phosphate</text>
        <dbReference type="Rhea" id="RHEA:27489"/>
        <dbReference type="ChEBI" id="CHEBI:57483"/>
        <dbReference type="ChEBI" id="CHEBI:60203"/>
        <dbReference type="ChEBI" id="CHEBI:60204"/>
        <dbReference type="EC" id="5.3.1.28"/>
    </reaction>
</comment>
<dbReference type="Pfam" id="PF13580">
    <property type="entry name" value="SIS_2"/>
    <property type="match status" value="1"/>
</dbReference>
<dbReference type="PROSITE" id="PS51464">
    <property type="entry name" value="SIS"/>
    <property type="match status" value="1"/>
</dbReference>
<dbReference type="GO" id="GO:0005737">
    <property type="term" value="C:cytoplasm"/>
    <property type="evidence" value="ECO:0007669"/>
    <property type="project" value="UniProtKB-SubCell"/>
</dbReference>
<feature type="binding site" evidence="9">
    <location>
        <position position="66"/>
    </location>
    <ligand>
        <name>Zn(2+)</name>
        <dbReference type="ChEBI" id="CHEBI:29105"/>
    </ligand>
</feature>
<evidence type="ECO:0000256" key="6">
    <source>
        <dbReference type="ARBA" id="ARBA00022833"/>
    </source>
</evidence>
<keyword evidence="12" id="KW-1185">Reference proteome</keyword>
<feature type="binding site" evidence="9">
    <location>
        <begin position="53"/>
        <end position="55"/>
    </location>
    <ligand>
        <name>substrate</name>
    </ligand>
</feature>
<comment type="function">
    <text evidence="9">Catalyzes the isomerization of sedoheptulose 7-phosphate in D-glycero-D-manno-heptose 7-phosphate.</text>
</comment>
<evidence type="ECO:0000256" key="4">
    <source>
        <dbReference type="ARBA" id="ARBA00022490"/>
    </source>
</evidence>
<evidence type="ECO:0000256" key="1">
    <source>
        <dbReference type="ARBA" id="ARBA00000348"/>
    </source>
</evidence>
<organism evidence="11 12">
    <name type="scientific">Dysgonomonas hofstadii</name>
    <dbReference type="NCBI Taxonomy" id="637886"/>
    <lineage>
        <taxon>Bacteria</taxon>
        <taxon>Pseudomonadati</taxon>
        <taxon>Bacteroidota</taxon>
        <taxon>Bacteroidia</taxon>
        <taxon>Bacteroidales</taxon>
        <taxon>Dysgonomonadaceae</taxon>
        <taxon>Dysgonomonas</taxon>
    </lineage>
</organism>
<dbReference type="InterPro" id="IPR046348">
    <property type="entry name" value="SIS_dom_sf"/>
</dbReference>
<dbReference type="GO" id="GO:0008270">
    <property type="term" value="F:zinc ion binding"/>
    <property type="evidence" value="ECO:0007669"/>
    <property type="project" value="UniProtKB-UniRule"/>
</dbReference>
<evidence type="ECO:0000259" key="10">
    <source>
        <dbReference type="PROSITE" id="PS51464"/>
    </source>
</evidence>
<dbReference type="EC" id="5.3.1.28" evidence="9"/>
<evidence type="ECO:0000256" key="3">
    <source>
        <dbReference type="ARBA" id="ARBA00009894"/>
    </source>
</evidence>
<keyword evidence="8 9" id="KW-0119">Carbohydrate metabolism</keyword>
<dbReference type="RefSeq" id="WP_183308208.1">
    <property type="nucleotide sequence ID" value="NZ_JACIEP010000013.1"/>
</dbReference>
<reference evidence="11 12" key="1">
    <citation type="submission" date="2020-08" db="EMBL/GenBank/DDBJ databases">
        <title>Genomic Encyclopedia of Type Strains, Phase IV (KMG-IV): sequencing the most valuable type-strain genomes for metagenomic binning, comparative biology and taxonomic classification.</title>
        <authorList>
            <person name="Goeker M."/>
        </authorList>
    </citation>
    <scope>NUCLEOTIDE SEQUENCE [LARGE SCALE GENOMIC DNA]</scope>
    <source>
        <strain evidence="11 12">DSM 104969</strain>
    </source>
</reference>
<comment type="similarity">
    <text evidence="3 9">Belongs to the SIS family. GmhA subfamily.</text>
</comment>
<evidence type="ECO:0000313" key="12">
    <source>
        <dbReference type="Proteomes" id="UP000555103"/>
    </source>
</evidence>
<dbReference type="GO" id="GO:0097367">
    <property type="term" value="F:carbohydrate derivative binding"/>
    <property type="evidence" value="ECO:0007669"/>
    <property type="project" value="InterPro"/>
</dbReference>
<dbReference type="GO" id="GO:0008968">
    <property type="term" value="F:D-sedoheptulose 7-phosphate isomerase activity"/>
    <property type="evidence" value="ECO:0007669"/>
    <property type="project" value="UniProtKB-UniRule"/>
</dbReference>
<dbReference type="Gene3D" id="3.40.50.10490">
    <property type="entry name" value="Glucose-6-phosphate isomerase like protein, domain 1"/>
    <property type="match status" value="1"/>
</dbReference>
<dbReference type="InterPro" id="IPR004515">
    <property type="entry name" value="Phosphoheptose_Isoase"/>
</dbReference>
<feature type="domain" description="SIS" evidence="10">
    <location>
        <begin position="38"/>
        <end position="196"/>
    </location>
</feature>
<accession>A0A840CX70</accession>
<feature type="binding site" evidence="9">
    <location>
        <position position="126"/>
    </location>
    <ligand>
        <name>substrate</name>
    </ligand>
</feature>
<dbReference type="InterPro" id="IPR035461">
    <property type="entry name" value="GmhA/DiaA"/>
</dbReference>
<dbReference type="InterPro" id="IPR050099">
    <property type="entry name" value="SIS_GmhA/DiaA_subfam"/>
</dbReference>
<comment type="miscellaneous">
    <text evidence="9">The reaction produces a racemic mixture of D-glycero-alpha-D-manno-heptose 7-phosphate and D-glycero-beta-D-manno-heptose 7-phosphate.</text>
</comment>
<comment type="caution">
    <text evidence="11">The sequence shown here is derived from an EMBL/GenBank/DDBJ whole genome shotgun (WGS) entry which is preliminary data.</text>
</comment>
<gene>
    <name evidence="9" type="primary">gmhA</name>
    <name evidence="11" type="ORF">GGR21_003282</name>
</gene>
<evidence type="ECO:0000313" key="11">
    <source>
        <dbReference type="EMBL" id="MBB4037365.1"/>
    </source>
</evidence>
<comment type="subcellular location">
    <subcellularLocation>
        <location evidence="2 9">Cytoplasm</location>
    </subcellularLocation>
</comment>
<dbReference type="EMBL" id="JACIEP010000013">
    <property type="protein sequence ID" value="MBB4037365.1"/>
    <property type="molecule type" value="Genomic_DNA"/>
</dbReference>
<sequence>MNLDNIVIRQIQDSISVKEKMLDDLDLLKAVRVAAEMVISAYQDNKKTMLAGNGGSAADAQHIAGEFVSRFYFDRPGIPSISLSTDTSIITAIGNDYGFEKLFARQIQAQGVPGDVFIGITTSGNSENIIQALNVCKERGIKSIVMSGETGGKAATLCDLCIKVPSKETPRIQESHILIGHIICCIVEDVLFGYYR</sequence>
<feature type="binding site" evidence="9">
    <location>
        <position position="66"/>
    </location>
    <ligand>
        <name>substrate</name>
    </ligand>
</feature>
<dbReference type="Proteomes" id="UP000555103">
    <property type="component" value="Unassembled WGS sequence"/>
</dbReference>
<dbReference type="InterPro" id="IPR001347">
    <property type="entry name" value="SIS_dom"/>
</dbReference>
<comment type="cofactor">
    <cofactor evidence="9">
        <name>Zn(2+)</name>
        <dbReference type="ChEBI" id="CHEBI:29105"/>
    </cofactor>
    <text evidence="9">Binds 1 zinc ion per subunit.</text>
</comment>
<feature type="binding site" evidence="9">
    <location>
        <begin position="95"/>
        <end position="96"/>
    </location>
    <ligand>
        <name>substrate</name>
    </ligand>
</feature>
<dbReference type="GO" id="GO:2001061">
    <property type="term" value="P:D-glycero-D-manno-heptose 7-phosphate biosynthetic process"/>
    <property type="evidence" value="ECO:0007669"/>
    <property type="project" value="UniProtKB-UniPathway"/>
</dbReference>
<dbReference type="CDD" id="cd05006">
    <property type="entry name" value="SIS_GmhA"/>
    <property type="match status" value="1"/>
</dbReference>
<dbReference type="UniPathway" id="UPA00041">
    <property type="reaction ID" value="UER00436"/>
</dbReference>
<keyword evidence="7 9" id="KW-0413">Isomerase</keyword>
<evidence type="ECO:0000256" key="5">
    <source>
        <dbReference type="ARBA" id="ARBA00022723"/>
    </source>
</evidence>
<evidence type="ECO:0000256" key="8">
    <source>
        <dbReference type="ARBA" id="ARBA00023277"/>
    </source>
</evidence>
<feature type="binding site" evidence="9">
    <location>
        <position position="181"/>
    </location>
    <ligand>
        <name>Zn(2+)</name>
        <dbReference type="ChEBI" id="CHEBI:29105"/>
    </ligand>
</feature>
<dbReference type="SUPFAM" id="SSF53697">
    <property type="entry name" value="SIS domain"/>
    <property type="match status" value="1"/>
</dbReference>
<feature type="binding site" evidence="9">
    <location>
        <position position="173"/>
    </location>
    <ligand>
        <name>Zn(2+)</name>
        <dbReference type="ChEBI" id="CHEBI:29105"/>
    </ligand>
</feature>
<feature type="binding site" evidence="9">
    <location>
        <position position="173"/>
    </location>
    <ligand>
        <name>substrate</name>
    </ligand>
</feature>
<evidence type="ECO:0000256" key="2">
    <source>
        <dbReference type="ARBA" id="ARBA00004496"/>
    </source>
</evidence>
<dbReference type="PANTHER" id="PTHR30390:SF6">
    <property type="entry name" value="DNAA INITIATOR-ASSOCIATING PROTEIN DIAA"/>
    <property type="match status" value="1"/>
</dbReference>
<keyword evidence="5 9" id="KW-0479">Metal-binding</keyword>
<dbReference type="HAMAP" id="MF_00067">
    <property type="entry name" value="GmhA"/>
    <property type="match status" value="1"/>
</dbReference>
<comment type="pathway">
    <text evidence="9">Carbohydrate biosynthesis; D-glycero-D-manno-heptose 7-phosphate biosynthesis; D-glycero-alpha-D-manno-heptose 7-phosphate and D-glycero-beta-D-manno-heptose 7-phosphate from sedoheptulose 7-phosphate: step 1/1.</text>
</comment>
<dbReference type="AlphaFoldDB" id="A0A840CX70"/>
<keyword evidence="4 9" id="KW-0963">Cytoplasm</keyword>
<feature type="binding site" evidence="9">
    <location>
        <begin position="121"/>
        <end position="123"/>
    </location>
    <ligand>
        <name>substrate</name>
    </ligand>
</feature>
<feature type="binding site" evidence="9">
    <location>
        <position position="62"/>
    </location>
    <ligand>
        <name>Zn(2+)</name>
        <dbReference type="ChEBI" id="CHEBI:29105"/>
    </ligand>
</feature>
<dbReference type="PANTHER" id="PTHR30390">
    <property type="entry name" value="SEDOHEPTULOSE 7-PHOSPHATE ISOMERASE / DNAA INITIATOR-ASSOCIATING FACTOR FOR REPLICATION INITIATION"/>
    <property type="match status" value="1"/>
</dbReference>
<keyword evidence="6 9" id="KW-0862">Zinc</keyword>
<evidence type="ECO:0000256" key="7">
    <source>
        <dbReference type="ARBA" id="ARBA00023235"/>
    </source>
</evidence>
<protein>
    <recommendedName>
        <fullName evidence="9">Phosphoheptose isomerase</fullName>
        <ecNumber evidence="9">5.3.1.28</ecNumber>
    </recommendedName>
    <alternativeName>
        <fullName evidence="9">Sedoheptulose 7-phosphate isomerase</fullName>
    </alternativeName>
</protein>
<proteinExistence type="inferred from homology"/>
<evidence type="ECO:0000256" key="9">
    <source>
        <dbReference type="HAMAP-Rule" id="MF_00067"/>
    </source>
</evidence>
<dbReference type="GO" id="GO:0005975">
    <property type="term" value="P:carbohydrate metabolic process"/>
    <property type="evidence" value="ECO:0007669"/>
    <property type="project" value="UniProtKB-UniRule"/>
</dbReference>